<keyword evidence="4 5" id="KW-0472">Membrane</keyword>
<organism evidence="7 8">
    <name type="scientific">Nesterenkonia halotolerans</name>
    <dbReference type="NCBI Taxonomy" id="225325"/>
    <lineage>
        <taxon>Bacteria</taxon>
        <taxon>Bacillati</taxon>
        <taxon>Actinomycetota</taxon>
        <taxon>Actinomycetes</taxon>
        <taxon>Micrococcales</taxon>
        <taxon>Micrococcaceae</taxon>
        <taxon>Nesterenkonia</taxon>
    </lineage>
</organism>
<evidence type="ECO:0000313" key="8">
    <source>
        <dbReference type="Proteomes" id="UP000636579"/>
    </source>
</evidence>
<evidence type="ECO:0000259" key="6">
    <source>
        <dbReference type="Pfam" id="PF05154"/>
    </source>
</evidence>
<dbReference type="Proteomes" id="UP000636579">
    <property type="component" value="Unassembled WGS sequence"/>
</dbReference>
<accession>A0ABR9J5B1</accession>
<name>A0ABR9J5B1_9MICC</name>
<feature type="transmembrane region" description="Helical" evidence="5">
    <location>
        <begin position="121"/>
        <end position="140"/>
    </location>
</feature>
<evidence type="ECO:0000256" key="5">
    <source>
        <dbReference type="SAM" id="Phobius"/>
    </source>
</evidence>
<keyword evidence="2 5" id="KW-0812">Transmembrane</keyword>
<feature type="transmembrane region" description="Helical" evidence="5">
    <location>
        <begin position="80"/>
        <end position="100"/>
    </location>
</feature>
<evidence type="ECO:0000256" key="1">
    <source>
        <dbReference type="ARBA" id="ARBA00004141"/>
    </source>
</evidence>
<dbReference type="InterPro" id="IPR007829">
    <property type="entry name" value="TM2"/>
</dbReference>
<reference evidence="7 8" key="1">
    <citation type="submission" date="2020-10" db="EMBL/GenBank/DDBJ databases">
        <title>Sequencing the genomes of 1000 actinobacteria strains.</title>
        <authorList>
            <person name="Klenk H.-P."/>
        </authorList>
    </citation>
    <scope>NUCLEOTIDE SEQUENCE [LARGE SCALE GENOMIC DNA]</scope>
    <source>
        <strain evidence="7 8">DSM 15474</strain>
    </source>
</reference>
<evidence type="ECO:0000256" key="3">
    <source>
        <dbReference type="ARBA" id="ARBA00022989"/>
    </source>
</evidence>
<feature type="transmembrane region" description="Helical" evidence="5">
    <location>
        <begin position="56"/>
        <end position="74"/>
    </location>
</feature>
<dbReference type="EMBL" id="JADBEE010000001">
    <property type="protein sequence ID" value="MBE1514185.1"/>
    <property type="molecule type" value="Genomic_DNA"/>
</dbReference>
<dbReference type="RefSeq" id="WP_192590968.1">
    <property type="nucleotide sequence ID" value="NZ_JADBEE010000001.1"/>
</dbReference>
<proteinExistence type="predicted"/>
<evidence type="ECO:0000313" key="7">
    <source>
        <dbReference type="EMBL" id="MBE1514185.1"/>
    </source>
</evidence>
<dbReference type="Pfam" id="PF05154">
    <property type="entry name" value="TM2"/>
    <property type="match status" value="1"/>
</dbReference>
<keyword evidence="8" id="KW-1185">Reference proteome</keyword>
<comment type="subcellular location">
    <subcellularLocation>
        <location evidence="1">Membrane</location>
        <topology evidence="1">Multi-pass membrane protein</topology>
    </subcellularLocation>
</comment>
<gene>
    <name evidence="7" type="ORF">H4W26_000940</name>
</gene>
<sequence>MADQYDFEELYANTYTTADQLAHETEPTSEKRFVPAWALTLFLGPTGAHRWYLTRWVSALLMLLSTLAGAVLLVAGQQTLGLLCVTVVFVWTLIDLIMLLTGSMRDREDLRLAGHRERAGLCAAITVILLALVLMISLMIGTSAGVTG</sequence>
<comment type="caution">
    <text evidence="7">The sequence shown here is derived from an EMBL/GenBank/DDBJ whole genome shotgun (WGS) entry which is preliminary data.</text>
</comment>
<evidence type="ECO:0000256" key="2">
    <source>
        <dbReference type="ARBA" id="ARBA00022692"/>
    </source>
</evidence>
<feature type="domain" description="TM2" evidence="6">
    <location>
        <begin position="30"/>
        <end position="72"/>
    </location>
</feature>
<protein>
    <submittedName>
        <fullName evidence="7">TM2 domain-containing membrane protein YozV</fullName>
    </submittedName>
</protein>
<evidence type="ECO:0000256" key="4">
    <source>
        <dbReference type="ARBA" id="ARBA00023136"/>
    </source>
</evidence>
<keyword evidence="3 5" id="KW-1133">Transmembrane helix</keyword>